<evidence type="ECO:0000256" key="4">
    <source>
        <dbReference type="PROSITE-ProRule" id="PRU00175"/>
    </source>
</evidence>
<comment type="caution">
    <text evidence="6">The sequence shown here is derived from an EMBL/GenBank/DDBJ whole genome shotgun (WGS) entry which is preliminary data.</text>
</comment>
<protein>
    <submittedName>
        <fullName evidence="6">Putative E3 ubiquitin-protein ligase RHA1A</fullName>
    </submittedName>
</protein>
<organism evidence="6 7">
    <name type="scientific">Cinnamomum micranthum f. kanehirae</name>
    <dbReference type="NCBI Taxonomy" id="337451"/>
    <lineage>
        <taxon>Eukaryota</taxon>
        <taxon>Viridiplantae</taxon>
        <taxon>Streptophyta</taxon>
        <taxon>Embryophyta</taxon>
        <taxon>Tracheophyta</taxon>
        <taxon>Spermatophyta</taxon>
        <taxon>Magnoliopsida</taxon>
        <taxon>Magnoliidae</taxon>
        <taxon>Laurales</taxon>
        <taxon>Lauraceae</taxon>
        <taxon>Cinnamomum</taxon>
    </lineage>
</organism>
<dbReference type="PANTHER" id="PTHR45969">
    <property type="entry name" value="RING ZINC FINGER PROTEIN-RELATED"/>
    <property type="match status" value="1"/>
</dbReference>
<gene>
    <name evidence="6" type="ORF">CKAN_01860000</name>
</gene>
<reference evidence="6 7" key="1">
    <citation type="journal article" date="2019" name="Nat. Plants">
        <title>Stout camphor tree genome fills gaps in understanding of flowering plant genome evolution.</title>
        <authorList>
            <person name="Chaw S.M."/>
            <person name="Liu Y.C."/>
            <person name="Wu Y.W."/>
            <person name="Wang H.Y."/>
            <person name="Lin C.I."/>
            <person name="Wu C.S."/>
            <person name="Ke H.M."/>
            <person name="Chang L.Y."/>
            <person name="Hsu C.Y."/>
            <person name="Yang H.T."/>
            <person name="Sudianto E."/>
            <person name="Hsu M.H."/>
            <person name="Wu K.P."/>
            <person name="Wang L.N."/>
            <person name="Leebens-Mack J.H."/>
            <person name="Tsai I.J."/>
        </authorList>
    </citation>
    <scope>NUCLEOTIDE SEQUENCE [LARGE SCALE GENOMIC DNA]</scope>
    <source>
        <strain evidence="7">cv. Chaw 1501</strain>
        <tissue evidence="6">Young leaves</tissue>
    </source>
</reference>
<feature type="domain" description="RING-type" evidence="5">
    <location>
        <begin position="94"/>
        <end position="137"/>
    </location>
</feature>
<keyword evidence="2 4" id="KW-0863">Zinc-finger</keyword>
<evidence type="ECO:0000313" key="6">
    <source>
        <dbReference type="EMBL" id="RWR89539.1"/>
    </source>
</evidence>
<dbReference type="AlphaFoldDB" id="A0A443PFJ9"/>
<dbReference type="GO" id="GO:0008270">
    <property type="term" value="F:zinc ion binding"/>
    <property type="evidence" value="ECO:0007669"/>
    <property type="project" value="UniProtKB-KW"/>
</dbReference>
<dbReference type="Gene3D" id="3.30.40.10">
    <property type="entry name" value="Zinc/RING finger domain, C3HC4 (zinc finger)"/>
    <property type="match status" value="1"/>
</dbReference>
<evidence type="ECO:0000313" key="7">
    <source>
        <dbReference type="Proteomes" id="UP000283530"/>
    </source>
</evidence>
<name>A0A443PFJ9_9MAGN</name>
<accession>A0A443PFJ9</accession>
<sequence length="173" mass="19712">MGFPSVCYNMALPEPLQYLFEVLDHVHLMVRLAFFYLGLFDPTDVEDHSESLGMVRLQSPASPPITTYVIKKSLPTVEFKRSGRKLGDDNEPVCIICLGCLEGHHRIRELGNCSHVFHSECLDQWVDQGQMTCPLCRSNLLPEGRKGGKDSWVMDKICHLFRFLKNSSHLKGY</sequence>
<dbReference type="Proteomes" id="UP000283530">
    <property type="component" value="Unassembled WGS sequence"/>
</dbReference>
<keyword evidence="1" id="KW-0479">Metal-binding</keyword>
<keyword evidence="7" id="KW-1185">Reference proteome</keyword>
<dbReference type="InterPro" id="IPR001841">
    <property type="entry name" value="Znf_RING"/>
</dbReference>
<evidence type="ECO:0000256" key="3">
    <source>
        <dbReference type="ARBA" id="ARBA00022833"/>
    </source>
</evidence>
<dbReference type="EMBL" id="QPKB01000007">
    <property type="protein sequence ID" value="RWR89539.1"/>
    <property type="molecule type" value="Genomic_DNA"/>
</dbReference>
<evidence type="ECO:0000256" key="2">
    <source>
        <dbReference type="ARBA" id="ARBA00022771"/>
    </source>
</evidence>
<dbReference type="STRING" id="337451.A0A443PFJ9"/>
<dbReference type="PANTHER" id="PTHR45969:SF81">
    <property type="entry name" value="OS08G0157400 PROTEIN"/>
    <property type="match status" value="1"/>
</dbReference>
<dbReference type="SMART" id="SM00184">
    <property type="entry name" value="RING"/>
    <property type="match status" value="1"/>
</dbReference>
<proteinExistence type="predicted"/>
<dbReference type="SUPFAM" id="SSF57850">
    <property type="entry name" value="RING/U-box"/>
    <property type="match status" value="1"/>
</dbReference>
<dbReference type="PROSITE" id="PS50089">
    <property type="entry name" value="ZF_RING_2"/>
    <property type="match status" value="1"/>
</dbReference>
<dbReference type="InterPro" id="IPR013083">
    <property type="entry name" value="Znf_RING/FYVE/PHD"/>
</dbReference>
<dbReference type="GO" id="GO:0061630">
    <property type="term" value="F:ubiquitin protein ligase activity"/>
    <property type="evidence" value="ECO:0007669"/>
    <property type="project" value="TreeGrafter"/>
</dbReference>
<evidence type="ECO:0000256" key="1">
    <source>
        <dbReference type="ARBA" id="ARBA00022723"/>
    </source>
</evidence>
<dbReference type="OrthoDB" id="8062037at2759"/>
<keyword evidence="3" id="KW-0862">Zinc</keyword>
<evidence type="ECO:0000259" key="5">
    <source>
        <dbReference type="PROSITE" id="PS50089"/>
    </source>
</evidence>
<dbReference type="GO" id="GO:0016567">
    <property type="term" value="P:protein ubiquitination"/>
    <property type="evidence" value="ECO:0007669"/>
    <property type="project" value="TreeGrafter"/>
</dbReference>
<dbReference type="Pfam" id="PF13639">
    <property type="entry name" value="zf-RING_2"/>
    <property type="match status" value="1"/>
</dbReference>